<keyword evidence="8" id="KW-1185">Reference proteome</keyword>
<evidence type="ECO:0000256" key="2">
    <source>
        <dbReference type="ARBA" id="ARBA00022670"/>
    </source>
</evidence>
<keyword evidence="3 6" id="KW-0732">Signal</keyword>
<dbReference type="InterPro" id="IPR029058">
    <property type="entry name" value="AB_hydrolase_fold"/>
</dbReference>
<evidence type="ECO:0000256" key="4">
    <source>
        <dbReference type="ARBA" id="ARBA00022801"/>
    </source>
</evidence>
<comment type="caution">
    <text evidence="7">The sequence shown here is derived from an EMBL/GenBank/DDBJ whole genome shotgun (WGS) entry which is preliminary data.</text>
</comment>
<accession>A0AA40F9K2</accession>
<dbReference type="EMBL" id="JAUKUD010000001">
    <property type="protein sequence ID" value="KAK0753732.1"/>
    <property type="molecule type" value="Genomic_DNA"/>
</dbReference>
<evidence type="ECO:0000256" key="5">
    <source>
        <dbReference type="ARBA" id="ARBA00023180"/>
    </source>
</evidence>
<organism evidence="7 8">
    <name type="scientific">Schizothecium vesticola</name>
    <dbReference type="NCBI Taxonomy" id="314040"/>
    <lineage>
        <taxon>Eukaryota</taxon>
        <taxon>Fungi</taxon>
        <taxon>Dikarya</taxon>
        <taxon>Ascomycota</taxon>
        <taxon>Pezizomycotina</taxon>
        <taxon>Sordariomycetes</taxon>
        <taxon>Sordariomycetidae</taxon>
        <taxon>Sordariales</taxon>
        <taxon>Schizotheciaceae</taxon>
        <taxon>Schizothecium</taxon>
    </lineage>
</organism>
<name>A0AA40F9K2_9PEZI</name>
<evidence type="ECO:0000256" key="6">
    <source>
        <dbReference type="SAM" id="SignalP"/>
    </source>
</evidence>
<keyword evidence="5" id="KW-0325">Glycoprotein</keyword>
<proteinExistence type="inferred from homology"/>
<dbReference type="PANTHER" id="PTHR11010">
    <property type="entry name" value="PROTEASE S28 PRO-X CARBOXYPEPTIDASE-RELATED"/>
    <property type="match status" value="1"/>
</dbReference>
<dbReference type="InterPro" id="IPR008758">
    <property type="entry name" value="Peptidase_S28"/>
</dbReference>
<keyword evidence="4" id="KW-0378">Hydrolase</keyword>
<feature type="signal peptide" evidence="6">
    <location>
        <begin position="1"/>
        <end position="20"/>
    </location>
</feature>
<dbReference type="SUPFAM" id="SSF53474">
    <property type="entry name" value="alpha/beta-Hydrolases"/>
    <property type="match status" value="1"/>
</dbReference>
<dbReference type="GO" id="GO:0008239">
    <property type="term" value="F:dipeptidyl-peptidase activity"/>
    <property type="evidence" value="ECO:0007669"/>
    <property type="project" value="TreeGrafter"/>
</dbReference>
<dbReference type="GO" id="GO:0006508">
    <property type="term" value="P:proteolysis"/>
    <property type="evidence" value="ECO:0007669"/>
    <property type="project" value="UniProtKB-KW"/>
</dbReference>
<keyword evidence="2" id="KW-0645">Protease</keyword>
<dbReference type="Pfam" id="PF05577">
    <property type="entry name" value="Peptidase_S28"/>
    <property type="match status" value="1"/>
</dbReference>
<dbReference type="AlphaFoldDB" id="A0AA40F9K2"/>
<dbReference type="Proteomes" id="UP001172155">
    <property type="component" value="Unassembled WGS sequence"/>
</dbReference>
<evidence type="ECO:0000313" key="7">
    <source>
        <dbReference type="EMBL" id="KAK0753732.1"/>
    </source>
</evidence>
<comment type="similarity">
    <text evidence="1">Belongs to the peptidase S28 family.</text>
</comment>
<evidence type="ECO:0000256" key="1">
    <source>
        <dbReference type="ARBA" id="ARBA00011079"/>
    </source>
</evidence>
<dbReference type="PANTHER" id="PTHR11010:SF117">
    <property type="entry name" value="SERINE PROTEASE 16"/>
    <property type="match status" value="1"/>
</dbReference>
<protein>
    <submittedName>
        <fullName evidence="7">Peptidase S28</fullName>
    </submittedName>
</protein>
<reference evidence="7" key="1">
    <citation type="submission" date="2023-06" db="EMBL/GenBank/DDBJ databases">
        <title>Genome-scale phylogeny and comparative genomics of the fungal order Sordariales.</title>
        <authorList>
            <consortium name="Lawrence Berkeley National Laboratory"/>
            <person name="Hensen N."/>
            <person name="Bonometti L."/>
            <person name="Westerberg I."/>
            <person name="Brannstrom I.O."/>
            <person name="Guillou S."/>
            <person name="Cros-Aarteil S."/>
            <person name="Calhoun S."/>
            <person name="Haridas S."/>
            <person name="Kuo A."/>
            <person name="Mondo S."/>
            <person name="Pangilinan J."/>
            <person name="Riley R."/>
            <person name="LaButti K."/>
            <person name="Andreopoulos B."/>
            <person name="Lipzen A."/>
            <person name="Chen C."/>
            <person name="Yanf M."/>
            <person name="Daum C."/>
            <person name="Ng V."/>
            <person name="Clum A."/>
            <person name="Steindorff A."/>
            <person name="Ohm R."/>
            <person name="Martin F."/>
            <person name="Silar P."/>
            <person name="Natvig D."/>
            <person name="Lalanne C."/>
            <person name="Gautier V."/>
            <person name="Ament-velasquez S.L."/>
            <person name="Kruys A."/>
            <person name="Hutchinson M.I."/>
            <person name="Powell A.J."/>
            <person name="Barry K."/>
            <person name="Miller A.N."/>
            <person name="Grigoriev I.V."/>
            <person name="Debuchy R."/>
            <person name="Gladieux P."/>
            <person name="Thoren M.H."/>
            <person name="Johannesson H."/>
        </authorList>
    </citation>
    <scope>NUCLEOTIDE SEQUENCE</scope>
    <source>
        <strain evidence="7">SMH3187-1</strain>
    </source>
</reference>
<evidence type="ECO:0000256" key="3">
    <source>
        <dbReference type="ARBA" id="ARBA00022729"/>
    </source>
</evidence>
<evidence type="ECO:0000313" key="8">
    <source>
        <dbReference type="Proteomes" id="UP001172155"/>
    </source>
</evidence>
<dbReference type="GO" id="GO:0070008">
    <property type="term" value="F:serine-type exopeptidase activity"/>
    <property type="evidence" value="ECO:0007669"/>
    <property type="project" value="InterPro"/>
</dbReference>
<dbReference type="Gene3D" id="3.40.50.1820">
    <property type="entry name" value="alpha/beta hydrolase"/>
    <property type="match status" value="2"/>
</dbReference>
<gene>
    <name evidence="7" type="ORF">B0T18DRAFT_21993</name>
</gene>
<sequence length="535" mass="58877">MAPLRVVAAAALSLLGIASAQELDSETVSPYDKWLRERYPDRWIDMPIDHFHNDTTYEPHSNDTFRLRYWFEPAYYKPGGPVILLQGGETSGVDRLPLLHKGIAAMLAEATGGVGVVFEHRYYGKSIPTEDFSTENLRFLSTDQALADMAYFAKHVEFEGLPNLTAPDTAYIAFGGSYAGALVAFVRKLYPDVYWGAISSSGVTAAIWDYWEYFEAARLFAPKECVLLTQTLTHFIDTILISKSSTDLPRRLKSMFGLGNLSNDADFASTLTGGISQLQYTNWDPSINSTEFGHYCANLTSPTLIHPNLASLHPEAQSLLAAAGHPTALTTSLLNYIGYVNATAVSGCNTTIPGRTQDSCFAASNPDVHARPDTAQTWRLWTYQYCTEWGYLATGAGVPSTQLPLVSRLITLDHQSIVCREAFNVSAPPNVDAINKHGGFGISYPRLAIVDGERDPWKPATPHRLGLAERKSTVDEPFILIEGGVHHWDENGVLEGERGPGMPPGSVVAAQEAEVEFVKAWMEEWKTERGRHGDL</sequence>
<dbReference type="FunFam" id="3.40.50.1820:FF:000251">
    <property type="entry name" value="Extracelular serine carboxypeptidase, putative"/>
    <property type="match status" value="1"/>
</dbReference>
<feature type="chain" id="PRO_5041273177" evidence="6">
    <location>
        <begin position="21"/>
        <end position="535"/>
    </location>
</feature>